<keyword evidence="2" id="KW-0732">Signal</keyword>
<proteinExistence type="predicted"/>
<dbReference type="Proteomes" id="UP001147653">
    <property type="component" value="Unassembled WGS sequence"/>
</dbReference>
<dbReference type="InterPro" id="IPR013783">
    <property type="entry name" value="Ig-like_fold"/>
</dbReference>
<feature type="signal peptide" evidence="2">
    <location>
        <begin position="1"/>
        <end position="31"/>
    </location>
</feature>
<gene>
    <name evidence="3" type="ORF">OJ997_33405</name>
</gene>
<feature type="compositionally biased region" description="Pro residues" evidence="1">
    <location>
        <begin position="502"/>
        <end position="516"/>
    </location>
</feature>
<dbReference type="RefSeq" id="WP_270029745.1">
    <property type="nucleotide sequence ID" value="NZ_JAPDDP010000104.1"/>
</dbReference>
<evidence type="ECO:0000256" key="1">
    <source>
        <dbReference type="SAM" id="MobiDB-lite"/>
    </source>
</evidence>
<feature type="chain" id="PRO_5040824274" evidence="2">
    <location>
        <begin position="32"/>
        <end position="670"/>
    </location>
</feature>
<accession>A0A9X3NHX4</accession>
<comment type="caution">
    <text evidence="3">The sequence shown here is derived from an EMBL/GenBank/DDBJ whole genome shotgun (WGS) entry which is preliminary data.</text>
</comment>
<dbReference type="Gene3D" id="2.60.40.10">
    <property type="entry name" value="Immunoglobulins"/>
    <property type="match status" value="3"/>
</dbReference>
<reference evidence="3" key="1">
    <citation type="submission" date="2022-10" db="EMBL/GenBank/DDBJ databases">
        <title>The WGS of Solirubrobacter phytolaccae KCTC 29190.</title>
        <authorList>
            <person name="Jiang Z."/>
        </authorList>
    </citation>
    <scope>NUCLEOTIDE SEQUENCE</scope>
    <source>
        <strain evidence="3">KCTC 29190</strain>
    </source>
</reference>
<dbReference type="GO" id="GO:0005975">
    <property type="term" value="P:carbohydrate metabolic process"/>
    <property type="evidence" value="ECO:0007669"/>
    <property type="project" value="UniProtKB-ARBA"/>
</dbReference>
<organism evidence="3 4">
    <name type="scientific">Solirubrobacter phytolaccae</name>
    <dbReference type="NCBI Taxonomy" id="1404360"/>
    <lineage>
        <taxon>Bacteria</taxon>
        <taxon>Bacillati</taxon>
        <taxon>Actinomycetota</taxon>
        <taxon>Thermoleophilia</taxon>
        <taxon>Solirubrobacterales</taxon>
        <taxon>Solirubrobacteraceae</taxon>
        <taxon>Solirubrobacter</taxon>
    </lineage>
</organism>
<evidence type="ECO:0000256" key="2">
    <source>
        <dbReference type="SAM" id="SignalP"/>
    </source>
</evidence>
<name>A0A9X3NHX4_9ACTN</name>
<dbReference type="EMBL" id="JAPDDP010000104">
    <property type="protein sequence ID" value="MDA0185250.1"/>
    <property type="molecule type" value="Genomic_DNA"/>
</dbReference>
<dbReference type="AlphaFoldDB" id="A0A9X3NHX4"/>
<evidence type="ECO:0000313" key="4">
    <source>
        <dbReference type="Proteomes" id="UP001147653"/>
    </source>
</evidence>
<protein>
    <submittedName>
        <fullName evidence="3">Ig-like domain repeat protein</fullName>
    </submittedName>
</protein>
<feature type="region of interest" description="Disordered" evidence="1">
    <location>
        <begin position="501"/>
        <end position="526"/>
    </location>
</feature>
<sequence>MRFTLGGVRRAAAILTAVVAAPALLAAPAAADPAGDTIGAYNLSAPVDGTTGSARAVLQHGYIAPSDGFVTDLGGRFICTDGSCGDVKVVVLRETSTPGTWEVVKKSDPVNPDGYDLSAQRLPLPEKLRVKDGDSIAVELGPDASIQYQNAPEGTISLSSTGFGQATKVFETTEYARDILYNVAFEPLPSVYTNFADTAPETVLAGTTSTYEVELSAPDAPSSAPAIAGTVSLTIDGDPLAGCQDLPVVQDKASCQAQAPAGFTYREITATYSGDENYVASKAAKLYQYVIEPAKIKPEATPNPVARSAKITYNAEIANVLLASVGPAGGYDTGTAAFFVDGQPVAGCATQPVTEEGLTKCQSFAPAVAGPHTLKVAYSGDELRAPSQAETPFVVIGPAAQVTDAVAFGSIGVDATETRTVTVTSAGKVELEFSLASLQADPAFAFVSTTCDGALSHGKTCDYVIAYRPTAAGTHTGQLVITHNGGSSAVALSGTAVAPAAPVAPTPTATPTPTSTPKPATIDPEKKPTFTVSMPTGSSANAASVPTLKLPLSCPAQTECELDGKLTIEESALTSRKARASAATTKTVAKFSKVQVEAGGLKTVKLKLSPAFIKSAQQRGIRRIKATLTINTVLGSGEKLTSAQRITIVIPKAAKKQAAAKPRIKPRFTG</sequence>
<keyword evidence="4" id="KW-1185">Reference proteome</keyword>
<evidence type="ECO:0000313" key="3">
    <source>
        <dbReference type="EMBL" id="MDA0185250.1"/>
    </source>
</evidence>
<dbReference type="NCBIfam" id="NF012200">
    <property type="entry name" value="choice_anch_D"/>
    <property type="match status" value="1"/>
</dbReference>